<evidence type="ECO:0000259" key="1">
    <source>
        <dbReference type="Pfam" id="PF14338"/>
    </source>
</evidence>
<dbReference type="AlphaFoldDB" id="A0A284VM23"/>
<evidence type="ECO:0000313" key="3">
    <source>
        <dbReference type="Proteomes" id="UP000218615"/>
    </source>
</evidence>
<dbReference type="Proteomes" id="UP000218615">
    <property type="component" value="Unassembled WGS sequence"/>
</dbReference>
<dbReference type="RefSeq" id="WP_256999976.1">
    <property type="nucleotide sequence ID" value="NZ_FZMP01000084.1"/>
</dbReference>
<dbReference type="InterPro" id="IPR025745">
    <property type="entry name" value="Mrr-like_N_dom"/>
</dbReference>
<gene>
    <name evidence="2" type="ORF">MNV_1740076</name>
</gene>
<keyword evidence="2" id="KW-0540">Nuclease</keyword>
<name>A0A284VM23_9EURY</name>
<sequence length="169" mass="19999">MTIPDYQSIMLPLLKFAEDKKEHSISEAIDYISKLFNLSDEEKRKLLPSGQQPIINNRTGWARTYLKKAKLLESTKRSYFRSTKRGLEVLKKNPPDINVEYLEQFPEFIEFITLKKEETEHYKQEGGRQYNQLTPQELLESAYREIKRNLAQELLNSVKNTPPEFSKNW</sequence>
<keyword evidence="3" id="KW-1185">Reference proteome</keyword>
<reference evidence="3" key="1">
    <citation type="submission" date="2017-06" db="EMBL/GenBank/DDBJ databases">
        <authorList>
            <person name="Cremers G."/>
        </authorList>
    </citation>
    <scope>NUCLEOTIDE SEQUENCE [LARGE SCALE GENOMIC DNA]</scope>
</reference>
<accession>A0A284VM23</accession>
<organism evidence="2 3">
    <name type="scientific">Candidatus Methanoperedens nitratireducens</name>
    <dbReference type="NCBI Taxonomy" id="1392998"/>
    <lineage>
        <taxon>Archaea</taxon>
        <taxon>Methanobacteriati</taxon>
        <taxon>Methanobacteriota</taxon>
        <taxon>Stenosarchaea group</taxon>
        <taxon>Methanomicrobia</taxon>
        <taxon>Methanosarcinales</taxon>
        <taxon>ANME-2 cluster</taxon>
        <taxon>Candidatus Methanoperedentaceae</taxon>
        <taxon>Candidatus Methanoperedens</taxon>
    </lineage>
</organism>
<dbReference type="Pfam" id="PF14338">
    <property type="entry name" value="Mrr_N"/>
    <property type="match status" value="1"/>
</dbReference>
<feature type="domain" description="Restriction system protein Mrr-like N-terminal" evidence="1">
    <location>
        <begin position="6"/>
        <end position="91"/>
    </location>
</feature>
<evidence type="ECO:0000313" key="2">
    <source>
        <dbReference type="EMBL" id="SNQ60331.1"/>
    </source>
</evidence>
<dbReference type="EMBL" id="FZMP01000084">
    <property type="protein sequence ID" value="SNQ60331.1"/>
    <property type="molecule type" value="Genomic_DNA"/>
</dbReference>
<proteinExistence type="predicted"/>
<protein>
    <submittedName>
        <fullName evidence="2">Restriction endonuclease</fullName>
    </submittedName>
</protein>
<keyword evidence="2" id="KW-0378">Hydrolase</keyword>
<dbReference type="GO" id="GO:0004519">
    <property type="term" value="F:endonuclease activity"/>
    <property type="evidence" value="ECO:0007669"/>
    <property type="project" value="UniProtKB-KW"/>
</dbReference>
<keyword evidence="2" id="KW-0255">Endonuclease</keyword>